<dbReference type="Proteomes" id="UP000588068">
    <property type="component" value="Unassembled WGS sequence"/>
</dbReference>
<dbReference type="AlphaFoldDB" id="A0A841HPV9"/>
<dbReference type="Pfam" id="PF08450">
    <property type="entry name" value="SGL"/>
    <property type="match status" value="1"/>
</dbReference>
<name>A0A841HPV9_9GAMM</name>
<gene>
    <name evidence="4" type="ORF">HNQ60_004261</name>
</gene>
<dbReference type="SUPFAM" id="SSF101898">
    <property type="entry name" value="NHL repeat"/>
    <property type="match status" value="1"/>
</dbReference>
<dbReference type="InterPro" id="IPR011042">
    <property type="entry name" value="6-blade_b-propeller_TolB-like"/>
</dbReference>
<sequence>MLRRYLTGILPVALAMSCLHWACLTQAEPRSETHTVERIVPASAFHGIHGLTFDRNDVLYAGSVVGQRIYRVDTRTGAVETVVEPPQGMADDLVFLEDGTLVWTAIEQGVVYARKGDEPARPIAKLTSINSINVRKDGRLFAGQVFGGDGVWELDPAGVKPPRNIVKDPGGFNGFDIGADGMLYGPLWFKKQVVRIDPDSGAMRVIADGFETPAAANFDSKGNLYVLDTALGEVVRVDIESGSKKVVARLQTALDNLAIDSKDRIFVSNMADNGIQEVDPATGTARQVVKGNLAIPLSIAAARGKPDTIYVADVFAFRTVDGPTGKVTDIARAHAKGSPIHYPIAVSANDSNVIVVNYDGTVQKFDRPGHRLVASWSLRGVLGAVAVGNEILVALADGNLMRLSGSDTNGKIIVSGLKNLTGFTLGDNEVAYAVDAGAGEISRIDLRTNEMTVVAKGLRHPRGLAAVSRNDVLTIEMDARQLVRIDASSGERRVIATDLPVGGANNPTMAAGIAVGANGTLYVSSDVENSLWRLTPKRSQ</sequence>
<keyword evidence="1" id="KW-0732">Signal</keyword>
<feature type="domain" description="Pyrrolo-quinoline quinone repeat" evidence="3">
    <location>
        <begin position="346"/>
        <end position="536"/>
    </location>
</feature>
<dbReference type="RefSeq" id="WP_184334752.1">
    <property type="nucleotide sequence ID" value="NZ_JACHHZ010000005.1"/>
</dbReference>
<dbReference type="PANTHER" id="PTHR40274:SF4">
    <property type="entry name" value="BLL1406 PROTEIN"/>
    <property type="match status" value="1"/>
</dbReference>
<dbReference type="EMBL" id="JACHHZ010000005">
    <property type="protein sequence ID" value="MBB6095371.1"/>
    <property type="molecule type" value="Genomic_DNA"/>
</dbReference>
<dbReference type="SUPFAM" id="SSF63825">
    <property type="entry name" value="YWTD domain"/>
    <property type="match status" value="1"/>
</dbReference>
<dbReference type="Gene3D" id="2.120.10.30">
    <property type="entry name" value="TolB, C-terminal domain"/>
    <property type="match status" value="3"/>
</dbReference>
<organism evidence="4 5">
    <name type="scientific">Povalibacter uvarum</name>
    <dbReference type="NCBI Taxonomy" id="732238"/>
    <lineage>
        <taxon>Bacteria</taxon>
        <taxon>Pseudomonadati</taxon>
        <taxon>Pseudomonadota</taxon>
        <taxon>Gammaproteobacteria</taxon>
        <taxon>Steroidobacterales</taxon>
        <taxon>Steroidobacteraceae</taxon>
        <taxon>Povalibacter</taxon>
    </lineage>
</organism>
<feature type="chain" id="PRO_5032553319" evidence="1">
    <location>
        <begin position="28"/>
        <end position="540"/>
    </location>
</feature>
<dbReference type="InterPro" id="IPR051344">
    <property type="entry name" value="Vgb"/>
</dbReference>
<proteinExistence type="predicted"/>
<protein>
    <submittedName>
        <fullName evidence="4">Sugar lactone lactonase YvrE</fullName>
    </submittedName>
</protein>
<dbReference type="Pfam" id="PF13360">
    <property type="entry name" value="PQQ_2"/>
    <property type="match status" value="1"/>
</dbReference>
<dbReference type="PROSITE" id="PS51257">
    <property type="entry name" value="PROKAR_LIPOPROTEIN"/>
    <property type="match status" value="1"/>
</dbReference>
<evidence type="ECO:0000256" key="1">
    <source>
        <dbReference type="SAM" id="SignalP"/>
    </source>
</evidence>
<dbReference type="PANTHER" id="PTHR40274">
    <property type="entry name" value="VIRGINIAMYCIN B LYASE"/>
    <property type="match status" value="1"/>
</dbReference>
<feature type="signal peptide" evidence="1">
    <location>
        <begin position="1"/>
        <end position="27"/>
    </location>
</feature>
<accession>A0A841HPV9</accession>
<comment type="caution">
    <text evidence="4">The sequence shown here is derived from an EMBL/GenBank/DDBJ whole genome shotgun (WGS) entry which is preliminary data.</text>
</comment>
<dbReference type="InterPro" id="IPR013658">
    <property type="entry name" value="SGL"/>
</dbReference>
<keyword evidence="5" id="KW-1185">Reference proteome</keyword>
<evidence type="ECO:0000313" key="4">
    <source>
        <dbReference type="EMBL" id="MBB6095371.1"/>
    </source>
</evidence>
<evidence type="ECO:0000313" key="5">
    <source>
        <dbReference type="Proteomes" id="UP000588068"/>
    </source>
</evidence>
<feature type="domain" description="SMP-30/Gluconolactonase/LRE-like region" evidence="2">
    <location>
        <begin position="52"/>
        <end position="311"/>
    </location>
</feature>
<evidence type="ECO:0000259" key="2">
    <source>
        <dbReference type="Pfam" id="PF08450"/>
    </source>
</evidence>
<dbReference type="InterPro" id="IPR002372">
    <property type="entry name" value="PQQ_rpt_dom"/>
</dbReference>
<evidence type="ECO:0000259" key="3">
    <source>
        <dbReference type="Pfam" id="PF13360"/>
    </source>
</evidence>
<reference evidence="4 5" key="1">
    <citation type="submission" date="2020-08" db="EMBL/GenBank/DDBJ databases">
        <title>Genomic Encyclopedia of Type Strains, Phase IV (KMG-IV): sequencing the most valuable type-strain genomes for metagenomic binning, comparative biology and taxonomic classification.</title>
        <authorList>
            <person name="Goeker M."/>
        </authorList>
    </citation>
    <scope>NUCLEOTIDE SEQUENCE [LARGE SCALE GENOMIC DNA]</scope>
    <source>
        <strain evidence="4 5">DSM 26723</strain>
    </source>
</reference>